<dbReference type="SMART" id="SM00341">
    <property type="entry name" value="HRDC"/>
    <property type="match status" value="1"/>
</dbReference>
<reference evidence="9 10" key="1">
    <citation type="submission" date="2019-08" db="EMBL/GenBank/DDBJ databases">
        <title>Parahaliea maris sp. nov., isolated from the surface seawater.</title>
        <authorList>
            <person name="Liu Y."/>
        </authorList>
    </citation>
    <scope>NUCLEOTIDE SEQUENCE [LARGE SCALE GENOMIC DNA]</scope>
    <source>
        <strain evidence="9 10">HSLHS9</strain>
    </source>
</reference>
<dbReference type="CDD" id="cd06142">
    <property type="entry name" value="RNaseD_exo"/>
    <property type="match status" value="1"/>
</dbReference>
<evidence type="ECO:0000256" key="6">
    <source>
        <dbReference type="HAMAP-Rule" id="MF_01899"/>
    </source>
</evidence>
<dbReference type="SUPFAM" id="SSF53098">
    <property type="entry name" value="Ribonuclease H-like"/>
    <property type="match status" value="1"/>
</dbReference>
<dbReference type="GO" id="GO:0003676">
    <property type="term" value="F:nucleic acid binding"/>
    <property type="evidence" value="ECO:0007669"/>
    <property type="project" value="InterPro"/>
</dbReference>
<dbReference type="PANTHER" id="PTHR47649">
    <property type="entry name" value="RIBONUCLEASE D"/>
    <property type="match status" value="1"/>
</dbReference>
<dbReference type="InterPro" id="IPR012337">
    <property type="entry name" value="RNaseH-like_sf"/>
</dbReference>
<evidence type="ECO:0000259" key="8">
    <source>
        <dbReference type="PROSITE" id="PS50967"/>
    </source>
</evidence>
<keyword evidence="3 6" id="KW-0540">Nuclease</keyword>
<gene>
    <name evidence="6 9" type="primary">rnd</name>
    <name evidence="9" type="ORF">FV139_13490</name>
</gene>
<dbReference type="Gene3D" id="1.10.150.80">
    <property type="entry name" value="HRDC domain"/>
    <property type="match status" value="1"/>
</dbReference>
<keyword evidence="2 6" id="KW-0819">tRNA processing</keyword>
<keyword evidence="1 6" id="KW-0963">Cytoplasm</keyword>
<evidence type="ECO:0000256" key="2">
    <source>
        <dbReference type="ARBA" id="ARBA00022694"/>
    </source>
</evidence>
<evidence type="ECO:0000256" key="7">
    <source>
        <dbReference type="SAM" id="MobiDB-lite"/>
    </source>
</evidence>
<dbReference type="NCBIfam" id="TIGR01388">
    <property type="entry name" value="rnd"/>
    <property type="match status" value="1"/>
</dbReference>
<evidence type="ECO:0000256" key="5">
    <source>
        <dbReference type="ARBA" id="ARBA00022839"/>
    </source>
</evidence>
<dbReference type="EMBL" id="VRZA01000004">
    <property type="protein sequence ID" value="TXS93076.1"/>
    <property type="molecule type" value="Genomic_DNA"/>
</dbReference>
<dbReference type="SMART" id="SM00474">
    <property type="entry name" value="35EXOc"/>
    <property type="match status" value="1"/>
</dbReference>
<dbReference type="InterPro" id="IPR002562">
    <property type="entry name" value="3'-5'_exonuclease_dom"/>
</dbReference>
<dbReference type="PANTHER" id="PTHR47649:SF1">
    <property type="entry name" value="RIBONUCLEASE D"/>
    <property type="match status" value="1"/>
</dbReference>
<sequence length="378" mass="41823">MPNWELVEDDATLQRVLQDNAGAAAVAVDTEFMRRNTFYPQIALLQLCFGDTAWLVDPLAISDTSGLAALLTDPSVVKVLHSPSEDLEVFNKWLGVQPDPLFDTQRAAALLDRGFGLGYRALVAAVCDVDLPKDETRSDWLQRPLTEAQCHYAAQDVLYLLAVYHELQAACEAAGKVDWVLADGADATAAQQAGPEPYYTRIKSGWKLNPRQLGALAALCQWREDTARERDKPRSWIITDQDCLQIARALPRDRAQLRAAAELQPAAQRRYADAILEVLGQHAEQPDSAMPAPLPAPPGGRERDLAKRLKGKARALAAELEVAPEILLNSRDYDALVRRAGNGEGTPMPRHWQGWRRERVIDPLVRFLAEHGFKESGA</sequence>
<comment type="function">
    <text evidence="6">Exonuclease involved in the 3' processing of various precursor tRNAs. Initiates hydrolysis at the 3'-terminus of an RNA molecule and releases 5'-mononucleotides.</text>
</comment>
<evidence type="ECO:0000313" key="10">
    <source>
        <dbReference type="Proteomes" id="UP000321039"/>
    </source>
</evidence>
<comment type="cofactor">
    <cofactor evidence="6">
        <name>a divalent metal cation</name>
        <dbReference type="ChEBI" id="CHEBI:60240"/>
    </cofactor>
</comment>
<evidence type="ECO:0000256" key="4">
    <source>
        <dbReference type="ARBA" id="ARBA00022801"/>
    </source>
</evidence>
<dbReference type="GO" id="GO:0005737">
    <property type="term" value="C:cytoplasm"/>
    <property type="evidence" value="ECO:0007669"/>
    <property type="project" value="UniProtKB-SubCell"/>
</dbReference>
<accession>A0A5C8ZX80</accession>
<dbReference type="InterPro" id="IPR002121">
    <property type="entry name" value="HRDC_dom"/>
</dbReference>
<dbReference type="InterPro" id="IPR051086">
    <property type="entry name" value="RNase_D-like"/>
</dbReference>
<organism evidence="9 10">
    <name type="scientific">Parahaliea maris</name>
    <dbReference type="NCBI Taxonomy" id="2716870"/>
    <lineage>
        <taxon>Bacteria</taxon>
        <taxon>Pseudomonadati</taxon>
        <taxon>Pseudomonadota</taxon>
        <taxon>Gammaproteobacteria</taxon>
        <taxon>Cellvibrionales</taxon>
        <taxon>Halieaceae</taxon>
        <taxon>Parahaliea</taxon>
    </lineage>
</organism>
<dbReference type="GO" id="GO:0042780">
    <property type="term" value="P:tRNA 3'-end processing"/>
    <property type="evidence" value="ECO:0007669"/>
    <property type="project" value="UniProtKB-UniRule"/>
</dbReference>
<comment type="similarity">
    <text evidence="6">Belongs to the RNase D family.</text>
</comment>
<comment type="caution">
    <text evidence="9">The sequence shown here is derived from an EMBL/GenBank/DDBJ whole genome shotgun (WGS) entry which is preliminary data.</text>
</comment>
<protein>
    <recommendedName>
        <fullName evidence="6">Ribonuclease D</fullName>
        <shortName evidence="6">RNase D</shortName>
        <ecNumber evidence="6">3.1.13.5</ecNumber>
    </recommendedName>
</protein>
<dbReference type="Pfam" id="PF01612">
    <property type="entry name" value="DNA_pol_A_exo1"/>
    <property type="match status" value="1"/>
</dbReference>
<dbReference type="PROSITE" id="PS50967">
    <property type="entry name" value="HRDC"/>
    <property type="match status" value="1"/>
</dbReference>
<keyword evidence="4 6" id="KW-0378">Hydrolase</keyword>
<dbReference type="Pfam" id="PF00570">
    <property type="entry name" value="HRDC"/>
    <property type="match status" value="1"/>
</dbReference>
<dbReference type="SUPFAM" id="SSF47819">
    <property type="entry name" value="HRDC-like"/>
    <property type="match status" value="2"/>
</dbReference>
<evidence type="ECO:0000256" key="3">
    <source>
        <dbReference type="ARBA" id="ARBA00022722"/>
    </source>
</evidence>
<dbReference type="Gene3D" id="3.30.420.10">
    <property type="entry name" value="Ribonuclease H-like superfamily/Ribonuclease H"/>
    <property type="match status" value="1"/>
</dbReference>
<dbReference type="GO" id="GO:0008408">
    <property type="term" value="F:3'-5' exonuclease activity"/>
    <property type="evidence" value="ECO:0007669"/>
    <property type="project" value="InterPro"/>
</dbReference>
<keyword evidence="5 6" id="KW-0269">Exonuclease</keyword>
<dbReference type="InterPro" id="IPR010997">
    <property type="entry name" value="HRDC-like_sf"/>
</dbReference>
<feature type="region of interest" description="Disordered" evidence="7">
    <location>
        <begin position="283"/>
        <end position="302"/>
    </location>
</feature>
<proteinExistence type="inferred from homology"/>
<dbReference type="EC" id="3.1.13.5" evidence="6"/>
<comment type="subcellular location">
    <subcellularLocation>
        <location evidence="6">Cytoplasm</location>
    </subcellularLocation>
</comment>
<name>A0A5C8ZX80_9GAMM</name>
<dbReference type="InterPro" id="IPR006292">
    <property type="entry name" value="RNase_D"/>
</dbReference>
<evidence type="ECO:0000313" key="9">
    <source>
        <dbReference type="EMBL" id="TXS93076.1"/>
    </source>
</evidence>
<feature type="domain" description="HRDC" evidence="8">
    <location>
        <begin position="209"/>
        <end position="289"/>
    </location>
</feature>
<dbReference type="Proteomes" id="UP000321039">
    <property type="component" value="Unassembled WGS sequence"/>
</dbReference>
<dbReference type="GO" id="GO:0000166">
    <property type="term" value="F:nucleotide binding"/>
    <property type="evidence" value="ECO:0007669"/>
    <property type="project" value="InterPro"/>
</dbReference>
<dbReference type="AlphaFoldDB" id="A0A5C8ZX80"/>
<dbReference type="HAMAP" id="MF_01899">
    <property type="entry name" value="RNase_D"/>
    <property type="match status" value="1"/>
</dbReference>
<comment type="catalytic activity">
    <reaction evidence="6">
        <text>Exonucleolytic cleavage that removes extra residues from the 3'-terminus of tRNA to produce 5'-mononucleotides.</text>
        <dbReference type="EC" id="3.1.13.5"/>
    </reaction>
</comment>
<keyword evidence="10" id="KW-1185">Reference proteome</keyword>
<evidence type="ECO:0000256" key="1">
    <source>
        <dbReference type="ARBA" id="ARBA00022490"/>
    </source>
</evidence>
<dbReference type="InterPro" id="IPR044876">
    <property type="entry name" value="HRDC_dom_sf"/>
</dbReference>
<dbReference type="GO" id="GO:0033890">
    <property type="term" value="F:ribonuclease D activity"/>
    <property type="evidence" value="ECO:0007669"/>
    <property type="project" value="UniProtKB-UniRule"/>
</dbReference>
<dbReference type="InterPro" id="IPR036397">
    <property type="entry name" value="RNaseH_sf"/>
</dbReference>